<sequence>MGAPVISWFSAIAVTSSSTGLVRSRYLDVSEPRSIFSNPRASTQSLLPVSISCFARYRAVEPVEQLLFTL</sequence>
<organism evidence="1">
    <name type="scientific">Anopheles braziliensis</name>
    <dbReference type="NCBI Taxonomy" id="58242"/>
    <lineage>
        <taxon>Eukaryota</taxon>
        <taxon>Metazoa</taxon>
        <taxon>Ecdysozoa</taxon>
        <taxon>Arthropoda</taxon>
        <taxon>Hexapoda</taxon>
        <taxon>Insecta</taxon>
        <taxon>Pterygota</taxon>
        <taxon>Neoptera</taxon>
        <taxon>Endopterygota</taxon>
        <taxon>Diptera</taxon>
        <taxon>Nematocera</taxon>
        <taxon>Culicoidea</taxon>
        <taxon>Culicidae</taxon>
        <taxon>Anophelinae</taxon>
        <taxon>Anopheles</taxon>
    </lineage>
</organism>
<protein>
    <submittedName>
        <fullName evidence="1">Putative secreted peptide</fullName>
    </submittedName>
</protein>
<reference evidence="1" key="1">
    <citation type="submission" date="2018-01" db="EMBL/GenBank/DDBJ databases">
        <title>An insight into the sialome of Amazonian anophelines.</title>
        <authorList>
            <person name="Ribeiro J.M."/>
            <person name="Scarpassa V."/>
            <person name="Calvo E."/>
        </authorList>
    </citation>
    <scope>NUCLEOTIDE SEQUENCE</scope>
    <source>
        <tissue evidence="1">Salivary glands</tissue>
    </source>
</reference>
<name>A0A2M3ZPE0_9DIPT</name>
<dbReference type="AlphaFoldDB" id="A0A2M3ZPE0"/>
<evidence type="ECO:0000313" key="1">
    <source>
        <dbReference type="EMBL" id="MBW30268.1"/>
    </source>
</evidence>
<dbReference type="EMBL" id="GGFM01009517">
    <property type="protein sequence ID" value="MBW30268.1"/>
    <property type="molecule type" value="Transcribed_RNA"/>
</dbReference>
<accession>A0A2M3ZPE0</accession>
<proteinExistence type="predicted"/>